<gene>
    <name evidence="3" type="ORF">ACFPP9_15990</name>
</gene>
<dbReference type="Gene3D" id="3.20.20.140">
    <property type="entry name" value="Metal-dependent hydrolases"/>
    <property type="match status" value="1"/>
</dbReference>
<dbReference type="EMBL" id="JBHSML010000007">
    <property type="protein sequence ID" value="MFC5517287.1"/>
    <property type="molecule type" value="Genomic_DNA"/>
</dbReference>
<keyword evidence="4" id="KW-1185">Reference proteome</keyword>
<comment type="caution">
    <text evidence="3">The sequence shown here is derived from an EMBL/GenBank/DDBJ whole genome shotgun (WGS) entry which is preliminary data.</text>
</comment>
<reference evidence="4" key="1">
    <citation type="journal article" date="2019" name="Int. J. Syst. Evol. Microbiol.">
        <title>The Global Catalogue of Microorganisms (GCM) 10K type strain sequencing project: providing services to taxonomists for standard genome sequencing and annotation.</title>
        <authorList>
            <consortium name="The Broad Institute Genomics Platform"/>
            <consortium name="The Broad Institute Genome Sequencing Center for Infectious Disease"/>
            <person name="Wu L."/>
            <person name="Ma J."/>
        </authorList>
    </citation>
    <scope>NUCLEOTIDE SEQUENCE [LARGE SCALE GENOMIC DNA]</scope>
    <source>
        <strain evidence="4">KACC 12633</strain>
    </source>
</reference>
<evidence type="ECO:0000256" key="1">
    <source>
        <dbReference type="ARBA" id="ARBA00038310"/>
    </source>
</evidence>
<dbReference type="RefSeq" id="WP_266345567.1">
    <property type="nucleotide sequence ID" value="NZ_JAPKNH010000009.1"/>
</dbReference>
<evidence type="ECO:0000259" key="2">
    <source>
        <dbReference type="Pfam" id="PF04909"/>
    </source>
</evidence>
<dbReference type="InterPro" id="IPR006680">
    <property type="entry name" value="Amidohydro-rel"/>
</dbReference>
<dbReference type="Proteomes" id="UP001596150">
    <property type="component" value="Unassembled WGS sequence"/>
</dbReference>
<dbReference type="Pfam" id="PF04909">
    <property type="entry name" value="Amidohydro_2"/>
    <property type="match status" value="1"/>
</dbReference>
<dbReference type="PANTHER" id="PTHR43569">
    <property type="entry name" value="AMIDOHYDROLASE"/>
    <property type="match status" value="1"/>
</dbReference>
<dbReference type="InterPro" id="IPR032466">
    <property type="entry name" value="Metal_Hydrolase"/>
</dbReference>
<evidence type="ECO:0000313" key="3">
    <source>
        <dbReference type="EMBL" id="MFC5517287.1"/>
    </source>
</evidence>
<organism evidence="3 4">
    <name type="scientific">Kaistia terrae</name>
    <dbReference type="NCBI Taxonomy" id="537017"/>
    <lineage>
        <taxon>Bacteria</taxon>
        <taxon>Pseudomonadati</taxon>
        <taxon>Pseudomonadota</taxon>
        <taxon>Alphaproteobacteria</taxon>
        <taxon>Hyphomicrobiales</taxon>
        <taxon>Kaistiaceae</taxon>
        <taxon>Kaistia</taxon>
    </lineage>
</organism>
<feature type="domain" description="Amidohydrolase-related" evidence="2">
    <location>
        <begin position="3"/>
        <end position="274"/>
    </location>
</feature>
<evidence type="ECO:0000313" key="4">
    <source>
        <dbReference type="Proteomes" id="UP001596150"/>
    </source>
</evidence>
<name>A0ABW0Q031_9HYPH</name>
<sequence length="282" mass="31136">MLDSHQHFWKIARGDYGWMGPHVAPLLRDFLPDDLRPLMAKAGITRTIVVQAAETEAETDFLLDLAANTDFIAGVVGWLDMDDAAFPERLAHYRKNPYFVGLRPMLQGLEDDAYILRPRVLKHLGLVAEAGLAFDILTFTRHLPHVAKALAATPGLRAVVDHISKPEIAAGNLDPWRERIAEIAAFPNVSCKVSGMVTEASPDGWTLEQLRPYVDHVAKVFGPERLMFGSDWPVATLAASYGEVNDAARTLLEAHFGIEDMAKIFETNAATFYRVDGEATAT</sequence>
<proteinExistence type="inferred from homology"/>
<comment type="similarity">
    <text evidence="1">Belongs to the metallo-dependent hydrolases superfamily.</text>
</comment>
<dbReference type="PANTHER" id="PTHR43569:SF2">
    <property type="entry name" value="AMIDOHYDROLASE-RELATED DOMAIN-CONTAINING PROTEIN"/>
    <property type="match status" value="1"/>
</dbReference>
<accession>A0ABW0Q031</accession>
<dbReference type="InterPro" id="IPR052350">
    <property type="entry name" value="Metallo-dep_Lactonases"/>
</dbReference>
<dbReference type="SUPFAM" id="SSF51556">
    <property type="entry name" value="Metallo-dependent hydrolases"/>
    <property type="match status" value="1"/>
</dbReference>
<protein>
    <submittedName>
        <fullName evidence="3">Amidohydrolase family protein</fullName>
    </submittedName>
</protein>